<keyword evidence="6" id="KW-0695">RNA-directed DNA polymerase</keyword>
<feature type="domain" description="Integrase catalytic" evidence="7">
    <location>
        <begin position="1322"/>
        <end position="1481"/>
    </location>
</feature>
<evidence type="ECO:0000256" key="4">
    <source>
        <dbReference type="ARBA" id="ARBA00022759"/>
    </source>
</evidence>
<dbReference type="Pfam" id="PF00665">
    <property type="entry name" value="rve"/>
    <property type="match status" value="1"/>
</dbReference>
<dbReference type="InterPro" id="IPR001584">
    <property type="entry name" value="Integrase_cat-core"/>
</dbReference>
<dbReference type="GO" id="GO:0015074">
    <property type="term" value="P:DNA integration"/>
    <property type="evidence" value="ECO:0007669"/>
    <property type="project" value="InterPro"/>
</dbReference>
<evidence type="ECO:0000256" key="3">
    <source>
        <dbReference type="ARBA" id="ARBA00022722"/>
    </source>
</evidence>
<dbReference type="InterPro" id="IPR043502">
    <property type="entry name" value="DNA/RNA_pol_sf"/>
</dbReference>
<keyword evidence="1" id="KW-0808">Transferase</keyword>
<dbReference type="CDD" id="cd09274">
    <property type="entry name" value="RNase_HI_RT_Ty3"/>
    <property type="match status" value="1"/>
</dbReference>
<dbReference type="SUPFAM" id="SSF53098">
    <property type="entry name" value="Ribonuclease H-like"/>
    <property type="match status" value="1"/>
</dbReference>
<proteinExistence type="predicted"/>
<dbReference type="InterPro" id="IPR045358">
    <property type="entry name" value="Ty3_capsid"/>
</dbReference>
<dbReference type="CDD" id="cd00303">
    <property type="entry name" value="retropepsin_like"/>
    <property type="match status" value="1"/>
</dbReference>
<dbReference type="InterPro" id="IPR041373">
    <property type="entry name" value="RT_RNaseH"/>
</dbReference>
<organism evidence="8 9">
    <name type="scientific">Rotaria magnacalcarata</name>
    <dbReference type="NCBI Taxonomy" id="392030"/>
    <lineage>
        <taxon>Eukaryota</taxon>
        <taxon>Metazoa</taxon>
        <taxon>Spiralia</taxon>
        <taxon>Gnathifera</taxon>
        <taxon>Rotifera</taxon>
        <taxon>Eurotatoria</taxon>
        <taxon>Bdelloidea</taxon>
        <taxon>Philodinida</taxon>
        <taxon>Philodinidae</taxon>
        <taxon>Rotaria</taxon>
    </lineage>
</organism>
<dbReference type="Pfam" id="PF17917">
    <property type="entry name" value="RT_RNaseH"/>
    <property type="match status" value="1"/>
</dbReference>
<dbReference type="FunFam" id="3.30.420.10:FF:000032">
    <property type="entry name" value="Retrovirus-related Pol polyprotein from transposon 297-like Protein"/>
    <property type="match status" value="1"/>
</dbReference>
<dbReference type="GO" id="GO:0004519">
    <property type="term" value="F:endonuclease activity"/>
    <property type="evidence" value="ECO:0007669"/>
    <property type="project" value="UniProtKB-KW"/>
</dbReference>
<evidence type="ECO:0000256" key="2">
    <source>
        <dbReference type="ARBA" id="ARBA00022695"/>
    </source>
</evidence>
<dbReference type="GO" id="GO:0016787">
    <property type="term" value="F:hydrolase activity"/>
    <property type="evidence" value="ECO:0007669"/>
    <property type="project" value="UniProtKB-KW"/>
</dbReference>
<comment type="caution">
    <text evidence="8">The sequence shown here is derived from an EMBL/GenBank/DDBJ whole genome shotgun (WGS) entry which is preliminary data.</text>
</comment>
<dbReference type="InterPro" id="IPR012337">
    <property type="entry name" value="RNaseH-like_sf"/>
</dbReference>
<dbReference type="GO" id="GO:0003964">
    <property type="term" value="F:RNA-directed DNA polymerase activity"/>
    <property type="evidence" value="ECO:0007669"/>
    <property type="project" value="UniProtKB-KW"/>
</dbReference>
<dbReference type="Gene3D" id="2.40.70.10">
    <property type="entry name" value="Acid Proteases"/>
    <property type="match status" value="1"/>
</dbReference>
<dbReference type="FunFam" id="1.10.340.70:FF:000001">
    <property type="entry name" value="Retrovirus-related Pol polyprotein from transposon gypsy-like Protein"/>
    <property type="match status" value="1"/>
</dbReference>
<dbReference type="InterPro" id="IPR021109">
    <property type="entry name" value="Peptidase_aspartic_dom_sf"/>
</dbReference>
<dbReference type="SUPFAM" id="SSF56672">
    <property type="entry name" value="DNA/RNA polymerases"/>
    <property type="match status" value="1"/>
</dbReference>
<evidence type="ECO:0000259" key="7">
    <source>
        <dbReference type="PROSITE" id="PS50994"/>
    </source>
</evidence>
<dbReference type="Gene3D" id="3.10.20.370">
    <property type="match status" value="1"/>
</dbReference>
<name>A0A816TS93_9BILA</name>
<dbReference type="InterPro" id="IPR041588">
    <property type="entry name" value="Integrase_H2C2"/>
</dbReference>
<dbReference type="Gene3D" id="3.30.420.10">
    <property type="entry name" value="Ribonuclease H-like superfamily/Ribonuclease H"/>
    <property type="match status" value="1"/>
</dbReference>
<keyword evidence="4" id="KW-0255">Endonuclease</keyword>
<protein>
    <recommendedName>
        <fullName evidence="7">Integrase catalytic domain-containing protein</fullName>
    </recommendedName>
</protein>
<evidence type="ECO:0000313" key="8">
    <source>
        <dbReference type="EMBL" id="CAF2100162.1"/>
    </source>
</evidence>
<keyword evidence="3" id="KW-0540">Nuclease</keyword>
<sequence length="1600" mass="181394">MHRSTSIHSFDLTSTLTSNALMSTMTNESDSQQSSKPIRGRKALIPAITPSPLVLPGTDTNQQSLKSSKVEHVKDSSCINKVDNKDTTKIDNVQVVQTMHENTNMPLDSRNVIVDNTREECYDDDNSFDVFILSTFTPFSGKQRVDEWLDVTESLFNQYKISRSLRYEAIPLLLEVNAKRKYIHHRHSIQSFDDLYEFLLSEFDTSNTLEPKKTPVSVSQSAETSQLHSLKMSNVIVEPNATSSSGDASVLNHSSVIPNASTMSLDTITNDLRKAILQDLIKNPKLFRGGKDDVQKWIEDIDHLMEVAHVPDTSRLDLILYSLRGDALQWYKSYKSTFTSWDIFVQEIKKAFTSSFREELAFKTLESYVQAENQSVRNFYHEVLKLCKKANANMSDSTKLKNLLNKVKPSIQFDVRKKRPTTIAQFLDYAKEVEELLQLSGTNVSTSSVSVSKSIEVSGLHTPSTNISSGYSRVFRPNQFRGYPRNQQYPFSSTQFTPSNAYNSYSRYANPTFQSNQRFQPNRFQPSSIPMNTSHNIPSHAPTRQNVNSRHINSNFRPRTANAIQPLLASADIAQPDDMSSSTINTGATTTFINSNILHHLTHPEHFHRQPYSFVLADGVAPFSVLGSVNVTVLFSHLVTTIQAHVARSLCTDMILGMDYINKYNLHVDIQQQLVSIEHNNTIAILPFDKHRNHIKVPVATTKTVYITPNSSQATVVSIPISSIRSIFILHPFFQNQQTLAIDTTKLEFKNYSSAVMLSNISPFSQTLRKGTCLGYLLSSFLPIRSQVSVFLPHGSIGAASCSGVSPTHDPMVVTSVTEHASSSSCDDAFLHTSCPRNASSISDCSSTPDVNSTVLEHINSLLNHIKDSHQKHALYSSLVPFHKVFDTTKHNIARTPISHLISTVPHSPFACRPYPQANKEETMYTLIQEFLHAGLISESNSPYAAPALMLKHMLIAAPLFLHYPIDGLPLILTTDASNIAIGGVLQQEVEGTLRNLYYHSQIITPAERKYSTIEKEALAIYKCFERMRSLILGRSIIIMTDHCPLCCIMQKTIKNNRVNRITLLLQEYNIEKVIRIRGCYNCLPDYLSRYPLEQEDELFNIEYGLASKDSFSIPPLTSQDKVSDIPLTTDTAKSHIVATMTLRPRKKQPKLLDDSTGALHSHDDFATSDLTSKSNVSASSKIPAHFSTNYFDITHLKTEQDKDPFIQRIISNLHCKSYRLSFLQEDNILYKLVSIDRYSERKRKVIYLPSSMITSLLRAAHDDPINGGHFSLARTYHKLKNHFWWPKVQNTIYKYIQSCRLCKQYNISRYKKYGHLHPISPPAGPFELIGIDFCGPLARTPRENQYVMILTDYFTRHVTAVALPNCTAETTAQSLFNDFFCKYGVPSVILSDRGTHFHNRLMENIQKLIGYNHIYSTAYHPQTNGVVERFNATFIPQIAKLQNAQANNWDEYLQAVVFAYNSGIHKVTQFSPYQLLFGRSPRLPIHAPSAHYTFTKPHDYFEQLKRTLHIFHETSRENILQQQQLAKVRYDRNRLNLHLKTGDKVLTRLHNSRGKLDPKFSSIPKTVVYVNHPLYAVQDEQTHELMQFLIGDLRPILLD</sequence>
<dbReference type="PROSITE" id="PS50994">
    <property type="entry name" value="INTEGRASE"/>
    <property type="match status" value="1"/>
</dbReference>
<reference evidence="8" key="1">
    <citation type="submission" date="2021-02" db="EMBL/GenBank/DDBJ databases">
        <authorList>
            <person name="Nowell W R."/>
        </authorList>
    </citation>
    <scope>NUCLEOTIDE SEQUENCE</scope>
</reference>
<dbReference type="InterPro" id="IPR050951">
    <property type="entry name" value="Retrovirus_Pol_polyprotein"/>
</dbReference>
<dbReference type="InterPro" id="IPR036397">
    <property type="entry name" value="RNaseH_sf"/>
</dbReference>
<keyword evidence="5" id="KW-0378">Hydrolase</keyword>
<evidence type="ECO:0000256" key="5">
    <source>
        <dbReference type="ARBA" id="ARBA00022801"/>
    </source>
</evidence>
<dbReference type="PANTHER" id="PTHR37984:SF15">
    <property type="entry name" value="INTEGRASE CATALYTIC DOMAIN-CONTAINING PROTEIN"/>
    <property type="match status" value="1"/>
</dbReference>
<evidence type="ECO:0000256" key="6">
    <source>
        <dbReference type="ARBA" id="ARBA00022918"/>
    </source>
</evidence>
<dbReference type="SUPFAM" id="SSF50630">
    <property type="entry name" value="Acid proteases"/>
    <property type="match status" value="1"/>
</dbReference>
<dbReference type="Proteomes" id="UP000663856">
    <property type="component" value="Unassembled WGS sequence"/>
</dbReference>
<dbReference type="EMBL" id="CAJNRF010008277">
    <property type="protein sequence ID" value="CAF2100162.1"/>
    <property type="molecule type" value="Genomic_DNA"/>
</dbReference>
<gene>
    <name evidence="8" type="ORF">WKI299_LOCUS20073</name>
</gene>
<keyword evidence="2" id="KW-0548">Nucleotidyltransferase</keyword>
<dbReference type="Gene3D" id="1.10.340.70">
    <property type="match status" value="1"/>
</dbReference>
<dbReference type="PANTHER" id="PTHR37984">
    <property type="entry name" value="PROTEIN CBG26694"/>
    <property type="match status" value="1"/>
</dbReference>
<evidence type="ECO:0000313" key="9">
    <source>
        <dbReference type="Proteomes" id="UP000663856"/>
    </source>
</evidence>
<dbReference type="Pfam" id="PF17921">
    <property type="entry name" value="Integrase_H2C2"/>
    <property type="match status" value="1"/>
</dbReference>
<accession>A0A816TS93</accession>
<dbReference type="Pfam" id="PF19259">
    <property type="entry name" value="Ty3_capsid"/>
    <property type="match status" value="1"/>
</dbReference>
<evidence type="ECO:0000256" key="1">
    <source>
        <dbReference type="ARBA" id="ARBA00022679"/>
    </source>
</evidence>
<dbReference type="GO" id="GO:0003676">
    <property type="term" value="F:nucleic acid binding"/>
    <property type="evidence" value="ECO:0007669"/>
    <property type="project" value="InterPro"/>
</dbReference>